<keyword evidence="2" id="KW-0966">Cell projection</keyword>
<protein>
    <submittedName>
        <fullName evidence="2">Flagellar functional protein</fullName>
    </submittedName>
</protein>
<keyword evidence="2" id="KW-0282">Flagellum</keyword>
<dbReference type="SMART" id="SM00028">
    <property type="entry name" value="TPR"/>
    <property type="match status" value="4"/>
</dbReference>
<dbReference type="RefSeq" id="WP_115550713.1">
    <property type="nucleotide sequence ID" value="NZ_CAOUPK010000006.1"/>
</dbReference>
<gene>
    <name evidence="2" type="ORF">CQA43_00785</name>
</gene>
<keyword evidence="3" id="KW-1185">Reference proteome</keyword>
<accession>A0A3D8IGQ1</accession>
<dbReference type="AlphaFoldDB" id="A0A3D8IGQ1"/>
<feature type="domain" description="DUF7494" evidence="1">
    <location>
        <begin position="21"/>
        <end position="142"/>
    </location>
</feature>
<dbReference type="EMBL" id="NXLS01000001">
    <property type="protein sequence ID" value="RDU64379.1"/>
    <property type="molecule type" value="Genomic_DNA"/>
</dbReference>
<proteinExistence type="predicted"/>
<comment type="caution">
    <text evidence="2">The sequence shown here is derived from an EMBL/GenBank/DDBJ whole genome shotgun (WGS) entry which is preliminary data.</text>
</comment>
<dbReference type="GeneID" id="82534830"/>
<keyword evidence="2" id="KW-0969">Cilium</keyword>
<reference evidence="2 3" key="1">
    <citation type="submission" date="2018-04" db="EMBL/GenBank/DDBJ databases">
        <title>Novel Campyloabacter and Helicobacter Species and Strains.</title>
        <authorList>
            <person name="Mannion A.J."/>
            <person name="Shen Z."/>
            <person name="Fox J.G."/>
        </authorList>
    </citation>
    <scope>NUCLEOTIDE SEQUENCE [LARGE SCALE GENOMIC DNA]</scope>
    <source>
        <strain evidence="2 3">MIT 99-5101</strain>
    </source>
</reference>
<dbReference type="Gene3D" id="1.25.40.10">
    <property type="entry name" value="Tetratricopeptide repeat domain"/>
    <property type="match status" value="3"/>
</dbReference>
<dbReference type="Pfam" id="PF24323">
    <property type="entry name" value="DUF7494"/>
    <property type="match status" value="1"/>
</dbReference>
<name>A0A3D8IGQ1_9HELI</name>
<sequence length="804" mass="93338">MKNKNHLVFLLLFIANSFFGLEFYINSGREENRNFAVLNLIDNVPFACVESYDRASEVSEIICGFDSPLLSRFQRSETLFFSIVPESLEDNTQRFFLKIKPKNGKKIKLYNTEFSLISNQPIPQEHNEKSKRWQILGYENKIPFLNDQPSNGLNFPIFFEEHLPRVGALDVQMRPMNNEVGADKDSFLHIQSLIAEESYTEALNAIEEMLALYPDTIFKRDILYFKIAALDSLGKEEDYEDTMILAKAWLEAYPTDVHVPQILFILAKTYAKMNFFEEAKYYYDRLFSEYKGDKYELLARLDYGENLYIRGDRKVVLNMYESTLNETTDLEIASLASILLGDYYRKAENKTEAQRHLKSVLDANPKYFLKDIPKYYNLLQGWAEVGIVDVPSQVAEVMFEALEDKDDPLYLPLLKSMAIWFDKAGNLKKAHQYYQLLLKETESEAERREVKNLDDNLLLNYNEDNATKRLEHYDYVMENYQGKEEAKMALEKKAETLYETGNYQEIFALREELERQLGENPAVLLNALSALTRDSLKAQNCKEAAYYGSLYAERIPLQSNEKLQMLDCLRENKQYNAAQKIAQIESQNAKTATDKEDWLYRLAWVEYEMQDYPKAALAARDTLSLLSNPAYNDSAWILFMSLSKQGRWEEAFKILPMLEDKLKDSNPMIEVYKEALQRSLANKDDTAIKVYAGKLMALQKRYERFEYSPWVELGMIEALNREGKFQESLDLLKNVESRANSGNEQIQIYYLQGYLNDKLGNKNAAIESYNRCEAVQAESPWKNLCIDAKNLLETQNVSQTQGQP</sequence>
<dbReference type="Proteomes" id="UP000256650">
    <property type="component" value="Unassembled WGS sequence"/>
</dbReference>
<dbReference type="InterPro" id="IPR055917">
    <property type="entry name" value="DUF7494"/>
</dbReference>
<dbReference type="InterPro" id="IPR011990">
    <property type="entry name" value="TPR-like_helical_dom_sf"/>
</dbReference>
<evidence type="ECO:0000259" key="1">
    <source>
        <dbReference type="Pfam" id="PF24323"/>
    </source>
</evidence>
<evidence type="ECO:0000313" key="3">
    <source>
        <dbReference type="Proteomes" id="UP000256650"/>
    </source>
</evidence>
<dbReference type="SUPFAM" id="SSF48452">
    <property type="entry name" value="TPR-like"/>
    <property type="match status" value="1"/>
</dbReference>
<evidence type="ECO:0000313" key="2">
    <source>
        <dbReference type="EMBL" id="RDU64379.1"/>
    </source>
</evidence>
<organism evidence="2 3">
    <name type="scientific">Helicobacter ganmani</name>
    <dbReference type="NCBI Taxonomy" id="60246"/>
    <lineage>
        <taxon>Bacteria</taxon>
        <taxon>Pseudomonadati</taxon>
        <taxon>Campylobacterota</taxon>
        <taxon>Epsilonproteobacteria</taxon>
        <taxon>Campylobacterales</taxon>
        <taxon>Helicobacteraceae</taxon>
        <taxon>Helicobacter</taxon>
    </lineage>
</organism>
<dbReference type="InterPro" id="IPR019734">
    <property type="entry name" value="TPR_rpt"/>
</dbReference>
<dbReference type="OrthoDB" id="5337154at2"/>